<accession>A0A1D7THS1</accession>
<dbReference type="STRING" id="1193502.SHALO_0754"/>
<keyword evidence="2" id="KW-1185">Reference proteome</keyword>
<sequence>MKEMLERICCKQVVFTSLEVVDPKVVLHTRKKLAIFSGVDPKSFYHLIFRIEQKSRFLRKHVDEMAELCKALELHVKHTYKYKHLLLNAPLCSKAALVLQENGWKVYNDFM</sequence>
<gene>
    <name evidence="1" type="ORF">SHALO_0754</name>
</gene>
<dbReference type="AlphaFoldDB" id="A0A1D7THS1"/>
<dbReference type="EMBL" id="CP017111">
    <property type="protein sequence ID" value="AOO64537.1"/>
    <property type="molecule type" value="Genomic_DNA"/>
</dbReference>
<evidence type="ECO:0000313" key="1">
    <source>
        <dbReference type="EMBL" id="AOO64537.1"/>
    </source>
</evidence>
<dbReference type="KEGG" id="shal:SHALO_0754"/>
<dbReference type="Proteomes" id="UP000094609">
    <property type="component" value="Chromosome"/>
</dbReference>
<evidence type="ECO:0000313" key="2">
    <source>
        <dbReference type="Proteomes" id="UP000094609"/>
    </source>
</evidence>
<name>A0A1D7THS1_9BACT</name>
<organism evidence="1 2">
    <name type="scientific">Sulfurospirillum halorespirans DSM 13726</name>
    <dbReference type="NCBI Taxonomy" id="1193502"/>
    <lineage>
        <taxon>Bacteria</taxon>
        <taxon>Pseudomonadati</taxon>
        <taxon>Campylobacterota</taxon>
        <taxon>Epsilonproteobacteria</taxon>
        <taxon>Campylobacterales</taxon>
        <taxon>Sulfurospirillaceae</taxon>
        <taxon>Sulfurospirillum</taxon>
    </lineage>
</organism>
<dbReference type="PATRIC" id="fig|1193502.14.peg.759"/>
<protein>
    <submittedName>
        <fullName evidence="1">PQQ-like domain-containing protein</fullName>
    </submittedName>
</protein>
<reference evidence="2" key="1">
    <citation type="submission" date="2016-08" db="EMBL/GenBank/DDBJ databases">
        <title>Complete genome sequence of the organohalide-respiring Epsilonproteobacterium Sulfurospirillum halorespirans.</title>
        <authorList>
            <person name="Goris T."/>
            <person name="Zimmermann J."/>
            <person name="Schenz B."/>
            <person name="Lemos M."/>
            <person name="Hackermueller J."/>
            <person name="Diekert G."/>
        </authorList>
    </citation>
    <scope>NUCLEOTIDE SEQUENCE [LARGE SCALE GENOMIC DNA]</scope>
    <source>
        <strain>DSM 13726</strain>
        <strain evidence="2">PCE-M2</strain>
    </source>
</reference>
<proteinExistence type="predicted"/>